<organism evidence="4 5">
    <name type="scientific">Helianthus annuus</name>
    <name type="common">Common sunflower</name>
    <dbReference type="NCBI Taxonomy" id="4232"/>
    <lineage>
        <taxon>Eukaryota</taxon>
        <taxon>Viridiplantae</taxon>
        <taxon>Streptophyta</taxon>
        <taxon>Embryophyta</taxon>
        <taxon>Tracheophyta</taxon>
        <taxon>Spermatophyta</taxon>
        <taxon>Magnoliopsida</taxon>
        <taxon>eudicotyledons</taxon>
        <taxon>Gunneridae</taxon>
        <taxon>Pentapetalae</taxon>
        <taxon>asterids</taxon>
        <taxon>campanulids</taxon>
        <taxon>Asterales</taxon>
        <taxon>Asteraceae</taxon>
        <taxon>Asteroideae</taxon>
        <taxon>Heliantheae alliance</taxon>
        <taxon>Heliantheae</taxon>
        <taxon>Helianthus</taxon>
    </lineage>
</organism>
<feature type="compositionally biased region" description="Basic and acidic residues" evidence="1">
    <location>
        <begin position="107"/>
        <end position="177"/>
    </location>
</feature>
<feature type="region of interest" description="Disordered" evidence="1">
    <location>
        <begin position="1"/>
        <end position="215"/>
    </location>
</feature>
<feature type="domain" description="Small acidic protein-like" evidence="2">
    <location>
        <begin position="267"/>
        <end position="330"/>
    </location>
</feature>
<reference evidence="3 5" key="1">
    <citation type="journal article" date="2017" name="Nature">
        <title>The sunflower genome provides insights into oil metabolism, flowering and Asterid evolution.</title>
        <authorList>
            <person name="Badouin H."/>
            <person name="Gouzy J."/>
            <person name="Grassa C.J."/>
            <person name="Murat F."/>
            <person name="Staton S.E."/>
            <person name="Cottret L."/>
            <person name="Lelandais-Briere C."/>
            <person name="Owens G.L."/>
            <person name="Carrere S."/>
            <person name="Mayjonade B."/>
            <person name="Legrand L."/>
            <person name="Gill N."/>
            <person name="Kane N.C."/>
            <person name="Bowers J.E."/>
            <person name="Hubner S."/>
            <person name="Bellec A."/>
            <person name="Berard A."/>
            <person name="Berges H."/>
            <person name="Blanchet N."/>
            <person name="Boniface M.C."/>
            <person name="Brunel D."/>
            <person name="Catrice O."/>
            <person name="Chaidir N."/>
            <person name="Claudel C."/>
            <person name="Donnadieu C."/>
            <person name="Faraut T."/>
            <person name="Fievet G."/>
            <person name="Helmstetter N."/>
            <person name="King M."/>
            <person name="Knapp S.J."/>
            <person name="Lai Z."/>
            <person name="Le Paslier M.C."/>
            <person name="Lippi Y."/>
            <person name="Lorenzon L."/>
            <person name="Mandel J.R."/>
            <person name="Marage G."/>
            <person name="Marchand G."/>
            <person name="Marquand E."/>
            <person name="Bret-Mestries E."/>
            <person name="Morien E."/>
            <person name="Nambeesan S."/>
            <person name="Nguyen T."/>
            <person name="Pegot-Espagnet P."/>
            <person name="Pouilly N."/>
            <person name="Raftis F."/>
            <person name="Sallet E."/>
            <person name="Schiex T."/>
            <person name="Thomas J."/>
            <person name="Vandecasteele C."/>
            <person name="Vares D."/>
            <person name="Vear F."/>
            <person name="Vautrin S."/>
            <person name="Crespi M."/>
            <person name="Mangin B."/>
            <person name="Burke J.M."/>
            <person name="Salse J."/>
            <person name="Munos S."/>
            <person name="Vincourt P."/>
            <person name="Rieseberg L.H."/>
            <person name="Langlade N.B."/>
        </authorList>
    </citation>
    <scope>NUCLEOTIDE SEQUENCE [LARGE SCALE GENOMIC DNA]</scope>
    <source>
        <strain evidence="5">cv. SF193</strain>
        <tissue evidence="3">Leaves</tissue>
    </source>
</reference>
<dbReference type="Proteomes" id="UP000215914">
    <property type="component" value="Chromosome 15"/>
</dbReference>
<proteinExistence type="predicted"/>
<dbReference type="PANTHER" id="PTHR22426">
    <property type="entry name" value="ARGININE_SERINE-RICH COILED-COIL PROTEIN 2"/>
    <property type="match status" value="1"/>
</dbReference>
<evidence type="ECO:0000259" key="2">
    <source>
        <dbReference type="Pfam" id="PF15477"/>
    </source>
</evidence>
<feature type="compositionally biased region" description="Basic and acidic residues" evidence="1">
    <location>
        <begin position="74"/>
        <end position="96"/>
    </location>
</feature>
<dbReference type="InParanoid" id="A0A251SBE1"/>
<gene>
    <name evidence="4" type="ORF">HannXRQ_Chr15g0491141</name>
    <name evidence="3" type="ORF">HanXRQr2_Chr04g0162731</name>
</gene>
<feature type="compositionally biased region" description="Basic and acidic residues" evidence="1">
    <location>
        <begin position="195"/>
        <end position="207"/>
    </location>
</feature>
<reference evidence="4" key="2">
    <citation type="submission" date="2017-02" db="EMBL/GenBank/DDBJ databases">
        <title>Sunflower complete genome.</title>
        <authorList>
            <person name="Langlade N."/>
            <person name="Munos S."/>
        </authorList>
    </citation>
    <scope>NUCLEOTIDE SEQUENCE [LARGE SCALE GENOMIC DNA]</scope>
    <source>
        <tissue evidence="4">Leaves</tissue>
    </source>
</reference>
<evidence type="ECO:0000313" key="4">
    <source>
        <dbReference type="EMBL" id="OTF96169.1"/>
    </source>
</evidence>
<evidence type="ECO:0000313" key="3">
    <source>
        <dbReference type="EMBL" id="KAF5809886.1"/>
    </source>
</evidence>
<dbReference type="InterPro" id="IPR028124">
    <property type="entry name" value="SMAP_dom"/>
</dbReference>
<dbReference type="STRING" id="4232.A0A251SBE1"/>
<dbReference type="Pfam" id="PF15477">
    <property type="entry name" value="SMAP"/>
    <property type="match status" value="1"/>
</dbReference>
<name>A0A251SBE1_HELAN</name>
<dbReference type="EMBL" id="MNCJ02000319">
    <property type="protein sequence ID" value="KAF5809886.1"/>
    <property type="molecule type" value="Genomic_DNA"/>
</dbReference>
<feature type="compositionally biased region" description="Polar residues" evidence="1">
    <location>
        <begin position="181"/>
        <end position="191"/>
    </location>
</feature>
<feature type="compositionally biased region" description="Basic and acidic residues" evidence="1">
    <location>
        <begin position="34"/>
        <end position="54"/>
    </location>
</feature>
<protein>
    <submittedName>
        <fullName evidence="3">Small acidic protein</fullName>
    </submittedName>
</protein>
<dbReference type="AlphaFoldDB" id="A0A251SBE1"/>
<dbReference type="EMBL" id="CM007904">
    <property type="protein sequence ID" value="OTF96169.1"/>
    <property type="molecule type" value="Genomic_DNA"/>
</dbReference>
<evidence type="ECO:0000256" key="1">
    <source>
        <dbReference type="SAM" id="MobiDB-lite"/>
    </source>
</evidence>
<accession>A0A251SBE1</accession>
<keyword evidence="5" id="KW-1185">Reference proteome</keyword>
<sequence>MDSDSAAAAFHKPSNDPSNRKYRRRSPASASSSDGERSVHERSSTPTREKDERRDHHRNRYSSSSRDGGSNRRSYNDRRRDDYKKREKYAEEDHKNSYYKLSPHTRGGSDHSRRESGSRDGSGHRSKYKKDDEKRSSWRDSKELDDMKYTRFEKGKSYDQETRGVKDRYFKEPRQLLDDQSVATANKSNFSVGKDTNDASKHVHHEVQSSSSKQGQELAAQVAAMKAAELVNRNLIGTGVVMSTDQKKKLLWGSKKTTPTQEVAHRWDTSMFSDRERQEKFNKLMGVKVEPKPEIQDSSLAEKQKELQMDLEKQYTAGLRRRDGRTVGLGL</sequence>
<feature type="compositionally biased region" description="Low complexity" evidence="1">
    <location>
        <begin position="61"/>
        <end position="73"/>
    </location>
</feature>
<dbReference type="Gramene" id="mRNA:HanXRQr2_Chr04g0162731">
    <property type="protein sequence ID" value="mRNA:HanXRQr2_Chr04g0162731"/>
    <property type="gene ID" value="HanXRQr2_Chr04g0162731"/>
</dbReference>
<evidence type="ECO:0000313" key="5">
    <source>
        <dbReference type="Proteomes" id="UP000215914"/>
    </source>
</evidence>
<reference evidence="3" key="3">
    <citation type="submission" date="2020-06" db="EMBL/GenBank/DDBJ databases">
        <title>Helianthus annuus Genome sequencing and assembly Release 2.</title>
        <authorList>
            <person name="Gouzy J."/>
            <person name="Langlade N."/>
            <person name="Munos S."/>
        </authorList>
    </citation>
    <scope>NUCLEOTIDE SEQUENCE</scope>
    <source>
        <tissue evidence="3">Leaves</tissue>
    </source>
</reference>
<dbReference type="PANTHER" id="PTHR22426:SF2">
    <property type="entry name" value="ARGININE_SERINE-RICH COILED-COIL PROTEIN 2"/>
    <property type="match status" value="1"/>
</dbReference>